<gene>
    <name evidence="1" type="ORF">ENO04_03045</name>
</gene>
<comment type="caution">
    <text evidence="1">The sequence shown here is derived from an EMBL/GenBank/DDBJ whole genome shotgun (WGS) entry which is preliminary data.</text>
</comment>
<organism evidence="1">
    <name type="scientific">Fervidicoccus fontis</name>
    <dbReference type="NCBI Taxonomy" id="683846"/>
    <lineage>
        <taxon>Archaea</taxon>
        <taxon>Thermoproteota</taxon>
        <taxon>Thermoprotei</taxon>
        <taxon>Fervidicoccales</taxon>
        <taxon>Fervidicoccaceae</taxon>
        <taxon>Fervidicoccus</taxon>
    </lineage>
</organism>
<dbReference type="EMBL" id="DSDY01000098">
    <property type="protein sequence ID" value="HDS10584.1"/>
    <property type="molecule type" value="Genomic_DNA"/>
</dbReference>
<dbReference type="AlphaFoldDB" id="A0A7C1I1L7"/>
<proteinExistence type="predicted"/>
<evidence type="ECO:0000313" key="1">
    <source>
        <dbReference type="EMBL" id="HDS10584.1"/>
    </source>
</evidence>
<sequence>MSERKILEKVSEALTILIEKNALKVKEKLNIGSFSFLLLLEGFKEALNIKTIIDKNRVFISKDEGKIEEINIYKIDKYSLVFIMKRKILEEWPNANVDVMDEIIKGNIRFIGNIALLMYLLDENNSVA</sequence>
<name>A0A7C1I1L7_9CREN</name>
<accession>A0A7C1I1L7</accession>
<reference evidence="1" key="1">
    <citation type="journal article" date="2020" name="mSystems">
        <title>Genome- and Community-Level Interaction Insights into Carbon Utilization and Element Cycling Functions of Hydrothermarchaeota in Hydrothermal Sediment.</title>
        <authorList>
            <person name="Zhou Z."/>
            <person name="Liu Y."/>
            <person name="Xu W."/>
            <person name="Pan J."/>
            <person name="Luo Z.H."/>
            <person name="Li M."/>
        </authorList>
    </citation>
    <scope>NUCLEOTIDE SEQUENCE [LARGE SCALE GENOMIC DNA]</scope>
    <source>
        <strain evidence="1">SpSt-123</strain>
    </source>
</reference>
<protein>
    <submittedName>
        <fullName evidence="1">Uncharacterized protein</fullName>
    </submittedName>
</protein>